<dbReference type="InParanoid" id="C7QA65"/>
<protein>
    <submittedName>
        <fullName evidence="2">Uncharacterized protein</fullName>
    </submittedName>
</protein>
<gene>
    <name evidence="2" type="ordered locus">Caci_1542</name>
</gene>
<reference evidence="2 3" key="1">
    <citation type="journal article" date="2009" name="Stand. Genomic Sci.">
        <title>Complete genome sequence of Catenulispora acidiphila type strain (ID 139908).</title>
        <authorList>
            <person name="Copeland A."/>
            <person name="Lapidus A."/>
            <person name="Glavina Del Rio T."/>
            <person name="Nolan M."/>
            <person name="Lucas S."/>
            <person name="Chen F."/>
            <person name="Tice H."/>
            <person name="Cheng J.F."/>
            <person name="Bruce D."/>
            <person name="Goodwin L."/>
            <person name="Pitluck S."/>
            <person name="Mikhailova N."/>
            <person name="Pati A."/>
            <person name="Ivanova N."/>
            <person name="Mavromatis K."/>
            <person name="Chen A."/>
            <person name="Palaniappan K."/>
            <person name="Chain P."/>
            <person name="Land M."/>
            <person name="Hauser L."/>
            <person name="Chang Y.J."/>
            <person name="Jeffries C.D."/>
            <person name="Chertkov O."/>
            <person name="Brettin T."/>
            <person name="Detter J.C."/>
            <person name="Han C."/>
            <person name="Ali Z."/>
            <person name="Tindall B.J."/>
            <person name="Goker M."/>
            <person name="Bristow J."/>
            <person name="Eisen J.A."/>
            <person name="Markowitz V."/>
            <person name="Hugenholtz P."/>
            <person name="Kyrpides N.C."/>
            <person name="Klenk H.P."/>
        </authorList>
    </citation>
    <scope>NUCLEOTIDE SEQUENCE [LARGE SCALE GENOMIC DNA]</scope>
    <source>
        <strain evidence="3">DSM 44928 / JCM 14897 / NBRC 102108 / NRRL B-24433 / ID139908</strain>
    </source>
</reference>
<feature type="region of interest" description="Disordered" evidence="1">
    <location>
        <begin position="20"/>
        <end position="56"/>
    </location>
</feature>
<proteinExistence type="predicted"/>
<sequence length="56" mass="5998">MSALITAPIARFDCRQHTEPMANHQASNHRAAPCAEPTAHRQISGRSAAADSEASR</sequence>
<dbReference type="EMBL" id="CP001700">
    <property type="protein sequence ID" value="ACU70463.1"/>
    <property type="molecule type" value="Genomic_DNA"/>
</dbReference>
<evidence type="ECO:0000313" key="2">
    <source>
        <dbReference type="EMBL" id="ACU70463.1"/>
    </source>
</evidence>
<evidence type="ECO:0000256" key="1">
    <source>
        <dbReference type="SAM" id="MobiDB-lite"/>
    </source>
</evidence>
<dbReference type="AlphaFoldDB" id="C7QA65"/>
<organism evidence="2 3">
    <name type="scientific">Catenulispora acidiphila (strain DSM 44928 / JCM 14897 / NBRC 102108 / NRRL B-24433 / ID139908)</name>
    <dbReference type="NCBI Taxonomy" id="479433"/>
    <lineage>
        <taxon>Bacteria</taxon>
        <taxon>Bacillati</taxon>
        <taxon>Actinomycetota</taxon>
        <taxon>Actinomycetes</taxon>
        <taxon>Catenulisporales</taxon>
        <taxon>Catenulisporaceae</taxon>
        <taxon>Catenulispora</taxon>
    </lineage>
</organism>
<accession>C7QA65</accession>
<dbReference type="RefSeq" id="WP_012785757.1">
    <property type="nucleotide sequence ID" value="NC_013131.1"/>
</dbReference>
<dbReference type="STRING" id="479433.Caci_1542"/>
<dbReference type="KEGG" id="cai:Caci_1542"/>
<dbReference type="HOGENOM" id="CLU_211980_0_0_11"/>
<keyword evidence="3" id="KW-1185">Reference proteome</keyword>
<evidence type="ECO:0000313" key="3">
    <source>
        <dbReference type="Proteomes" id="UP000000851"/>
    </source>
</evidence>
<name>C7QA65_CATAD</name>
<dbReference type="Proteomes" id="UP000000851">
    <property type="component" value="Chromosome"/>
</dbReference>